<dbReference type="RefSeq" id="WP_104812613.1">
    <property type="nucleotide sequence ID" value="NZ_MQUB01000001.1"/>
</dbReference>
<comment type="caution">
    <text evidence="2">The sequence shown here is derived from an EMBL/GenBank/DDBJ whole genome shotgun (WGS) entry which is preliminary data.</text>
</comment>
<organism evidence="2 3">
    <name type="scientific">Aureitalea marina</name>
    <dbReference type="NCBI Taxonomy" id="930804"/>
    <lineage>
        <taxon>Bacteria</taxon>
        <taxon>Pseudomonadati</taxon>
        <taxon>Bacteroidota</taxon>
        <taxon>Flavobacteriia</taxon>
        <taxon>Flavobacteriales</taxon>
        <taxon>Flavobacteriaceae</taxon>
        <taxon>Aureitalea</taxon>
    </lineage>
</organism>
<keyword evidence="3" id="KW-1185">Reference proteome</keyword>
<dbReference type="InterPro" id="IPR027417">
    <property type="entry name" value="P-loop_NTPase"/>
</dbReference>
<dbReference type="EMBL" id="MQUB01000001">
    <property type="protein sequence ID" value="PQB04686.1"/>
    <property type="molecule type" value="Genomic_DNA"/>
</dbReference>
<protein>
    <recommendedName>
        <fullName evidence="1">ATPase domain-containing protein</fullName>
    </recommendedName>
</protein>
<reference evidence="2 3" key="1">
    <citation type="submission" date="2016-11" db="EMBL/GenBank/DDBJ databases">
        <title>Trade-off between light-utilization and light-protection in marine flavobacteria.</title>
        <authorList>
            <person name="Kumagai Y."/>
        </authorList>
    </citation>
    <scope>NUCLEOTIDE SEQUENCE [LARGE SCALE GENOMIC DNA]</scope>
    <source>
        <strain evidence="2 3">NBRC 107741</strain>
    </source>
</reference>
<dbReference type="InterPro" id="IPR011579">
    <property type="entry name" value="ATPase_dom"/>
</dbReference>
<evidence type="ECO:0000259" key="1">
    <source>
        <dbReference type="Pfam" id="PF01637"/>
    </source>
</evidence>
<accession>A0A2S7KPY0</accession>
<name>A0A2S7KPY0_9FLAO</name>
<sequence length="375" mass="44487">MPFKFGKVVQDDFFVNRESEIHHISNLLGSGINVTLISPRRWGKSSLLFKIGREMEKKNPGVRFCFIDLFQTRSEEEFYAYFATEVIRASYSKWDERMEQTKNFFKQIIPRFSFGLDPQEQFSLSFDWEEVKRHPNEILDLPEKISIQKNIRLIVCLDEFQNIAHYDEDLAFQKKLRAVWQRHQHCTYALYGSKQHMMAELFENKSMPFYKFGEILFLDKIDNDHWRRYISRKFRKSDKKISAKLAGKVADLVDNHPYFVQQLANAVWLHTDEVCTEDEIKQGLNHLLTQYDMFFSREVDMLSNLQLNLLKAIAWGEDQLTAKSTIKKYKLSSSASVIRSREALVQKEVIDIFNQRIEFLDPLFGLWIRSTYQKP</sequence>
<dbReference type="SUPFAM" id="SSF52540">
    <property type="entry name" value="P-loop containing nucleoside triphosphate hydrolases"/>
    <property type="match status" value="1"/>
</dbReference>
<dbReference type="Proteomes" id="UP000239800">
    <property type="component" value="Unassembled WGS sequence"/>
</dbReference>
<dbReference type="PANTHER" id="PTHR34301">
    <property type="entry name" value="DNA-BINDING PROTEIN-RELATED"/>
    <property type="match status" value="1"/>
</dbReference>
<dbReference type="AlphaFoldDB" id="A0A2S7KPY0"/>
<feature type="domain" description="ATPase" evidence="1">
    <location>
        <begin position="14"/>
        <end position="257"/>
    </location>
</feature>
<evidence type="ECO:0000313" key="2">
    <source>
        <dbReference type="EMBL" id="PQB04686.1"/>
    </source>
</evidence>
<dbReference type="PANTHER" id="PTHR34301:SF8">
    <property type="entry name" value="ATPASE DOMAIN-CONTAINING PROTEIN"/>
    <property type="match status" value="1"/>
</dbReference>
<dbReference type="GO" id="GO:0005524">
    <property type="term" value="F:ATP binding"/>
    <property type="evidence" value="ECO:0007669"/>
    <property type="project" value="InterPro"/>
</dbReference>
<dbReference type="Pfam" id="PF01637">
    <property type="entry name" value="ATPase_2"/>
    <property type="match status" value="1"/>
</dbReference>
<evidence type="ECO:0000313" key="3">
    <source>
        <dbReference type="Proteomes" id="UP000239800"/>
    </source>
</evidence>
<dbReference type="OrthoDB" id="9805535at2"/>
<proteinExistence type="predicted"/>
<dbReference type="Gene3D" id="3.40.50.300">
    <property type="entry name" value="P-loop containing nucleotide triphosphate hydrolases"/>
    <property type="match status" value="1"/>
</dbReference>
<gene>
    <name evidence="2" type="ORF">BST85_07095</name>
</gene>